<keyword evidence="2" id="KW-0812">Transmembrane</keyword>
<dbReference type="InterPro" id="IPR003148">
    <property type="entry name" value="RCK_N"/>
</dbReference>
<dbReference type="SUPFAM" id="SSF51735">
    <property type="entry name" value="NAD(P)-binding Rossmann-fold domains"/>
    <property type="match status" value="2"/>
</dbReference>
<dbReference type="SUPFAM" id="SSF81324">
    <property type="entry name" value="Voltage-gated potassium channels"/>
    <property type="match status" value="1"/>
</dbReference>
<sequence>MMRKPQIIVCGLGPTGYEIFRLLRQQGIEAIGIHDEPLPQETDHVIVGNLRSSATLLAAGIQEAQTLVLAMVDDAVNLAVLVQARLLNPHIRIVNRLFNQRLGERLNNTLADHTAMSVSALAAPVFAFAAFGNRAIGQLQLFEQTWPIHEEYIDEGHSWAGRTLDELWEDRSRMLIYYLPMQTHLDLVSGVLRQQPLQVGDRLIIATKPTVGSRRKSLIERSRQFFRWLKTLRQQIQSSVAITLVLFATIFIATLTYTAINAEITIVDALYFSVGMITGAGGNEKVAETAPAFIKVFTVIMMLAGAGVIGIAYALLNDWVLGTSFRKLWQAAPIPSQNHYIICGLGGIGIKIAMSLQDNGYDVVAIDLDPNSRFLQTAQSLKIPVVHGDATLPHTLETANIKRATALFAVSSDDTTNLEIALTAKGLKNDLRVVVRSRDAHFGMMVQEVFEFNSVLSPTEIAAPSFAAAALGGEIFGSGMTAGNLWIAMATTITPQHPFLGQDVKSAAANGDFVPLYLETQGDTLHGWELLGADLEVGDRLHLTIPANRLAQLWRVVEPELELPPPSSQPNPQQNGRISSASPR</sequence>
<feature type="region of interest" description="Disordered" evidence="1">
    <location>
        <begin position="561"/>
        <end position="584"/>
    </location>
</feature>
<evidence type="ECO:0000313" key="4">
    <source>
        <dbReference type="EMBL" id="USR92428.1"/>
    </source>
</evidence>
<dbReference type="InterPro" id="IPR050721">
    <property type="entry name" value="Trk_Ktr_HKT_K-transport"/>
</dbReference>
<feature type="transmembrane region" description="Helical" evidence="2">
    <location>
        <begin position="240"/>
        <end position="260"/>
    </location>
</feature>
<dbReference type="InterPro" id="IPR036291">
    <property type="entry name" value="NAD(P)-bd_dom_sf"/>
</dbReference>
<keyword evidence="2" id="KW-1133">Transmembrane helix</keyword>
<keyword evidence="2" id="KW-0472">Membrane</keyword>
<evidence type="ECO:0000259" key="3">
    <source>
        <dbReference type="PROSITE" id="PS51201"/>
    </source>
</evidence>
<name>A0ABY5ATA0_9CYAN</name>
<evidence type="ECO:0000256" key="1">
    <source>
        <dbReference type="SAM" id="MobiDB-lite"/>
    </source>
</evidence>
<dbReference type="PROSITE" id="PS51201">
    <property type="entry name" value="RCK_N"/>
    <property type="match status" value="1"/>
</dbReference>
<dbReference type="PANTHER" id="PTHR43833:SF11">
    <property type="entry name" value="VOLTAGE-GATED POTASSIUM CHANNEL KCH"/>
    <property type="match status" value="1"/>
</dbReference>
<keyword evidence="5" id="KW-1185">Reference proteome</keyword>
<accession>A0ABY5ATA0</accession>
<proteinExistence type="predicted"/>
<dbReference type="Gene3D" id="3.40.50.720">
    <property type="entry name" value="NAD(P)-binding Rossmann-like Domain"/>
    <property type="match status" value="2"/>
</dbReference>
<dbReference type="EMBL" id="CP098611">
    <property type="protein sequence ID" value="USR92428.1"/>
    <property type="molecule type" value="Genomic_DNA"/>
</dbReference>
<evidence type="ECO:0000313" key="5">
    <source>
        <dbReference type="Proteomes" id="UP001056708"/>
    </source>
</evidence>
<feature type="domain" description="RCK N-terminal" evidence="3">
    <location>
        <begin position="337"/>
        <end position="456"/>
    </location>
</feature>
<reference evidence="4" key="1">
    <citation type="submission" date="2022-06" db="EMBL/GenBank/DDBJ databases">
        <title>Genome sequence of Phormidium yuhuli AB48 isolated from an industrial photobioreactor environment.</title>
        <authorList>
            <person name="Qiu Y."/>
            <person name="Noonan A.J.C."/>
            <person name="Dofher K."/>
            <person name="Koch M."/>
            <person name="Kieft B."/>
            <person name="Lin X."/>
            <person name="Ziels R.M."/>
            <person name="Hallam S.J."/>
        </authorList>
    </citation>
    <scope>NUCLEOTIDE SEQUENCE</scope>
    <source>
        <strain evidence="4">AB48</strain>
    </source>
</reference>
<dbReference type="PANTHER" id="PTHR43833">
    <property type="entry name" value="POTASSIUM CHANNEL PROTEIN 2-RELATED-RELATED"/>
    <property type="match status" value="1"/>
</dbReference>
<protein>
    <submittedName>
        <fullName evidence="4">NAD-binding protein</fullName>
    </submittedName>
</protein>
<evidence type="ECO:0000256" key="2">
    <source>
        <dbReference type="SAM" id="Phobius"/>
    </source>
</evidence>
<dbReference type="Gene3D" id="1.10.287.70">
    <property type="match status" value="1"/>
</dbReference>
<gene>
    <name evidence="4" type="ORF">NEA10_06840</name>
</gene>
<organism evidence="4 5">
    <name type="scientific">Phormidium yuhuli AB48</name>
    <dbReference type="NCBI Taxonomy" id="2940671"/>
    <lineage>
        <taxon>Bacteria</taxon>
        <taxon>Bacillati</taxon>
        <taxon>Cyanobacteriota</taxon>
        <taxon>Cyanophyceae</taxon>
        <taxon>Oscillatoriophycideae</taxon>
        <taxon>Oscillatoriales</taxon>
        <taxon>Oscillatoriaceae</taxon>
        <taxon>Phormidium</taxon>
        <taxon>Phormidium yuhuli</taxon>
    </lineage>
</organism>
<dbReference type="Proteomes" id="UP001056708">
    <property type="component" value="Chromosome"/>
</dbReference>
<dbReference type="Pfam" id="PF02254">
    <property type="entry name" value="TrkA_N"/>
    <property type="match status" value="2"/>
</dbReference>
<feature type="transmembrane region" description="Helical" evidence="2">
    <location>
        <begin position="292"/>
        <end position="316"/>
    </location>
</feature>
<dbReference type="RefSeq" id="WP_252664585.1">
    <property type="nucleotide sequence ID" value="NZ_CP098611.1"/>
</dbReference>